<organism evidence="1 2">
    <name type="scientific">Clostridium aromativorans</name>
    <dbReference type="NCBI Taxonomy" id="2836848"/>
    <lineage>
        <taxon>Bacteria</taxon>
        <taxon>Bacillati</taxon>
        <taxon>Bacillota</taxon>
        <taxon>Clostridia</taxon>
        <taxon>Eubacteriales</taxon>
        <taxon>Clostridiaceae</taxon>
        <taxon>Clostridium</taxon>
    </lineage>
</organism>
<name>A0ABS8N6J2_9CLOT</name>
<keyword evidence="2" id="KW-1185">Reference proteome</keyword>
<reference evidence="1" key="1">
    <citation type="submission" date="2021-11" db="EMBL/GenBank/DDBJ databases">
        <authorList>
            <person name="Qingchun L."/>
            <person name="Dong Z."/>
            <person name="Zongwei Q."/>
            <person name="Jia Z."/>
            <person name="Duotao L."/>
        </authorList>
    </citation>
    <scope>NUCLEOTIDE SEQUENCE</scope>
    <source>
        <strain evidence="1">WLY-B-L2</strain>
    </source>
</reference>
<sequence length="54" mass="6444">MFDSKKFTKADLQKNAQDNSVIYENTNFYYEYLRDMKSDGLNDSCDYSTVFMTF</sequence>
<accession>A0ABS8N6J2</accession>
<protein>
    <submittedName>
        <fullName evidence="1">Uncharacterized protein</fullName>
    </submittedName>
</protein>
<dbReference type="EMBL" id="JAJJPB010000013">
    <property type="protein sequence ID" value="MCC9295414.1"/>
    <property type="molecule type" value="Genomic_DNA"/>
</dbReference>
<comment type="caution">
    <text evidence="1">The sequence shown here is derived from an EMBL/GenBank/DDBJ whole genome shotgun (WGS) entry which is preliminary data.</text>
</comment>
<gene>
    <name evidence="1" type="ORF">LN736_11155</name>
</gene>
<evidence type="ECO:0000313" key="1">
    <source>
        <dbReference type="EMBL" id="MCC9295414.1"/>
    </source>
</evidence>
<dbReference type="Proteomes" id="UP001165422">
    <property type="component" value="Unassembled WGS sequence"/>
</dbReference>
<dbReference type="RefSeq" id="WP_179977541.1">
    <property type="nucleotide sequence ID" value="NZ_JAJJPB010000013.1"/>
</dbReference>
<evidence type="ECO:0000313" key="2">
    <source>
        <dbReference type="Proteomes" id="UP001165422"/>
    </source>
</evidence>
<proteinExistence type="predicted"/>